<dbReference type="EnsemblMetazoa" id="GAUT051043-RA">
    <property type="protein sequence ID" value="GAUT051043-PA"/>
    <property type="gene ID" value="GAUT051043"/>
</dbReference>
<dbReference type="GO" id="GO:0000139">
    <property type="term" value="C:Golgi membrane"/>
    <property type="evidence" value="ECO:0007669"/>
    <property type="project" value="UniProtKB-SubCell"/>
</dbReference>
<keyword evidence="6" id="KW-0333">Golgi apparatus</keyword>
<dbReference type="Pfam" id="PF04124">
    <property type="entry name" value="Dor1"/>
    <property type="match status" value="1"/>
</dbReference>
<dbReference type="GO" id="GO:0015031">
    <property type="term" value="P:protein transport"/>
    <property type="evidence" value="ECO:0007669"/>
    <property type="project" value="UniProtKB-KW"/>
</dbReference>
<dbReference type="PANTHER" id="PTHR21311">
    <property type="entry name" value="CONSERVED OLIGOMERIC GOLGI COMPLEX COMPONENT 8"/>
    <property type="match status" value="1"/>
</dbReference>
<name>A0A1A9VXS3_GLOAU</name>
<comment type="subcellular location">
    <subcellularLocation>
        <location evidence="1">Golgi apparatus membrane</location>
        <topology evidence="1">Peripheral membrane protein</topology>
    </subcellularLocation>
</comment>
<evidence type="ECO:0000256" key="6">
    <source>
        <dbReference type="ARBA" id="ARBA00023034"/>
    </source>
</evidence>
<dbReference type="VEuPathDB" id="VectorBase:GAUT051043"/>
<dbReference type="AlphaFoldDB" id="A0A1A9VXS3"/>
<dbReference type="PANTHER" id="PTHR21311:SF0">
    <property type="entry name" value="CONSERVED OLIGOMERIC GOLGI COMPLEX SUBUNIT 8"/>
    <property type="match status" value="1"/>
</dbReference>
<evidence type="ECO:0000256" key="7">
    <source>
        <dbReference type="ARBA" id="ARBA00023136"/>
    </source>
</evidence>
<comment type="similarity">
    <text evidence="2">Belongs to the COG8 family.</text>
</comment>
<proteinExistence type="inferred from homology"/>
<sequence length="191" mass="22304">MYKVRVVKKRLCGIRLRKHQKCRNVPPEWMDIELLEEIKEAKKKSKRCHFVFVRKGSFVLRYNIEKIYASHFNSFYQILLGCKCMYFGLSFSSVGADFRALMASIFVINISELLATLEMDLQHGITSFDTVLGQRMYFGLSFNRVDADFRALIAPIFVKVIREKFVENISIIQLEKYTLINKATVHTRSNS</sequence>
<dbReference type="GO" id="GO:0006891">
    <property type="term" value="P:intra-Golgi vesicle-mediated transport"/>
    <property type="evidence" value="ECO:0007669"/>
    <property type="project" value="TreeGrafter"/>
</dbReference>
<dbReference type="InterPro" id="IPR007255">
    <property type="entry name" value="COG8"/>
</dbReference>
<evidence type="ECO:0000256" key="4">
    <source>
        <dbReference type="ARBA" id="ARBA00022448"/>
    </source>
</evidence>
<keyword evidence="4" id="KW-0813">Transport</keyword>
<evidence type="ECO:0000256" key="3">
    <source>
        <dbReference type="ARBA" id="ARBA00020983"/>
    </source>
</evidence>
<keyword evidence="10" id="KW-1185">Reference proteome</keyword>
<evidence type="ECO:0000256" key="2">
    <source>
        <dbReference type="ARBA" id="ARBA00006419"/>
    </source>
</evidence>
<evidence type="ECO:0000256" key="8">
    <source>
        <dbReference type="ARBA" id="ARBA00031347"/>
    </source>
</evidence>
<evidence type="ECO:0000256" key="5">
    <source>
        <dbReference type="ARBA" id="ARBA00022927"/>
    </source>
</evidence>
<organism evidence="9 10">
    <name type="scientific">Glossina austeni</name>
    <name type="common">Savannah tsetse fly</name>
    <dbReference type="NCBI Taxonomy" id="7395"/>
    <lineage>
        <taxon>Eukaryota</taxon>
        <taxon>Metazoa</taxon>
        <taxon>Ecdysozoa</taxon>
        <taxon>Arthropoda</taxon>
        <taxon>Hexapoda</taxon>
        <taxon>Insecta</taxon>
        <taxon>Pterygota</taxon>
        <taxon>Neoptera</taxon>
        <taxon>Endopterygota</taxon>
        <taxon>Diptera</taxon>
        <taxon>Brachycera</taxon>
        <taxon>Muscomorpha</taxon>
        <taxon>Hippoboscoidea</taxon>
        <taxon>Glossinidae</taxon>
        <taxon>Glossina</taxon>
    </lineage>
</organism>
<keyword evidence="7" id="KW-0472">Membrane</keyword>
<evidence type="ECO:0000313" key="9">
    <source>
        <dbReference type="EnsemblMetazoa" id="GAUT051043-PA"/>
    </source>
</evidence>
<evidence type="ECO:0000256" key="1">
    <source>
        <dbReference type="ARBA" id="ARBA00004395"/>
    </source>
</evidence>
<dbReference type="Proteomes" id="UP000078200">
    <property type="component" value="Unassembled WGS sequence"/>
</dbReference>
<dbReference type="STRING" id="7395.A0A1A9VXS3"/>
<dbReference type="GO" id="GO:0017119">
    <property type="term" value="C:Golgi transport complex"/>
    <property type="evidence" value="ECO:0007669"/>
    <property type="project" value="InterPro"/>
</dbReference>
<accession>A0A1A9VXS3</accession>
<keyword evidence="5" id="KW-0653">Protein transport</keyword>
<protein>
    <recommendedName>
        <fullName evidence="3">Conserved oligomeric Golgi complex subunit 8</fullName>
    </recommendedName>
    <alternativeName>
        <fullName evidence="8">Component of oligomeric Golgi complex 8</fullName>
    </alternativeName>
</protein>
<reference evidence="9" key="1">
    <citation type="submission" date="2020-05" db="UniProtKB">
        <authorList>
            <consortium name="EnsemblMetazoa"/>
        </authorList>
    </citation>
    <scope>IDENTIFICATION</scope>
    <source>
        <strain evidence="9">TTRI</strain>
    </source>
</reference>
<evidence type="ECO:0000313" key="10">
    <source>
        <dbReference type="Proteomes" id="UP000078200"/>
    </source>
</evidence>